<dbReference type="Pfam" id="PF01431">
    <property type="entry name" value="Peptidase_M13"/>
    <property type="match status" value="1"/>
</dbReference>
<dbReference type="EMBL" id="CAJOBB010019312">
    <property type="protein sequence ID" value="CAF4357051.1"/>
    <property type="molecule type" value="Genomic_DNA"/>
</dbReference>
<dbReference type="Proteomes" id="UP000663868">
    <property type="component" value="Unassembled WGS sequence"/>
</dbReference>
<dbReference type="GO" id="GO:0016485">
    <property type="term" value="P:protein processing"/>
    <property type="evidence" value="ECO:0007669"/>
    <property type="project" value="TreeGrafter"/>
</dbReference>
<feature type="domain" description="Peptidase M13 C-terminal" evidence="2">
    <location>
        <begin position="3"/>
        <end position="73"/>
    </location>
</feature>
<dbReference type="PROSITE" id="PS51885">
    <property type="entry name" value="NEPRILYSIN"/>
    <property type="match status" value="1"/>
</dbReference>
<feature type="non-terminal residue" evidence="3">
    <location>
        <position position="1"/>
    </location>
</feature>
<accession>A0A820LGY2</accession>
<evidence type="ECO:0000313" key="4">
    <source>
        <dbReference type="Proteomes" id="UP000663868"/>
    </source>
</evidence>
<comment type="caution">
    <text evidence="3">The sequence shown here is derived from an EMBL/GenBank/DDBJ whole genome shotgun (WGS) entry which is preliminary data.</text>
</comment>
<sequence>GLNLTDEQLFFIGFAQTWCTKTTFENAKIASSTDTHAHPKYRVIGSLSNLPEFSKAFKCLKGSSMNPEKRCEIWLTSKIVKQPC</sequence>
<name>A0A820LGY2_9BILA</name>
<dbReference type="AlphaFoldDB" id="A0A820LGY2"/>
<dbReference type="PANTHER" id="PTHR11733:SF167">
    <property type="entry name" value="FI17812P1-RELATED"/>
    <property type="match status" value="1"/>
</dbReference>
<evidence type="ECO:0000259" key="2">
    <source>
        <dbReference type="Pfam" id="PF01431"/>
    </source>
</evidence>
<dbReference type="InterPro" id="IPR000718">
    <property type="entry name" value="Peptidase_M13"/>
</dbReference>
<protein>
    <recommendedName>
        <fullName evidence="2">Peptidase M13 C-terminal domain-containing protein</fullName>
    </recommendedName>
</protein>
<organism evidence="3 4">
    <name type="scientific">Adineta steineri</name>
    <dbReference type="NCBI Taxonomy" id="433720"/>
    <lineage>
        <taxon>Eukaryota</taxon>
        <taxon>Metazoa</taxon>
        <taxon>Spiralia</taxon>
        <taxon>Gnathifera</taxon>
        <taxon>Rotifera</taxon>
        <taxon>Eurotatoria</taxon>
        <taxon>Bdelloidea</taxon>
        <taxon>Adinetida</taxon>
        <taxon>Adinetidae</taxon>
        <taxon>Adineta</taxon>
    </lineage>
</organism>
<dbReference type="GO" id="GO:0005886">
    <property type="term" value="C:plasma membrane"/>
    <property type="evidence" value="ECO:0007669"/>
    <property type="project" value="TreeGrafter"/>
</dbReference>
<evidence type="ECO:0000313" key="3">
    <source>
        <dbReference type="EMBL" id="CAF4357051.1"/>
    </source>
</evidence>
<dbReference type="SUPFAM" id="SSF55486">
    <property type="entry name" value="Metalloproteases ('zincins'), catalytic domain"/>
    <property type="match status" value="1"/>
</dbReference>
<dbReference type="InterPro" id="IPR018497">
    <property type="entry name" value="Peptidase_M13_C"/>
</dbReference>
<comment type="similarity">
    <text evidence="1">Belongs to the peptidase M13 family.</text>
</comment>
<proteinExistence type="inferred from homology"/>
<gene>
    <name evidence="3" type="ORF">KXQ929_LOCUS48599</name>
</gene>
<dbReference type="InterPro" id="IPR024079">
    <property type="entry name" value="MetalloPept_cat_dom_sf"/>
</dbReference>
<dbReference type="GO" id="GO:0004222">
    <property type="term" value="F:metalloendopeptidase activity"/>
    <property type="evidence" value="ECO:0007669"/>
    <property type="project" value="InterPro"/>
</dbReference>
<reference evidence="3" key="1">
    <citation type="submission" date="2021-02" db="EMBL/GenBank/DDBJ databases">
        <authorList>
            <person name="Nowell W R."/>
        </authorList>
    </citation>
    <scope>NUCLEOTIDE SEQUENCE</scope>
</reference>
<dbReference type="Gene3D" id="3.40.390.10">
    <property type="entry name" value="Collagenase (Catalytic Domain)"/>
    <property type="match status" value="1"/>
</dbReference>
<evidence type="ECO:0000256" key="1">
    <source>
        <dbReference type="ARBA" id="ARBA00007357"/>
    </source>
</evidence>
<dbReference type="PANTHER" id="PTHR11733">
    <property type="entry name" value="ZINC METALLOPROTEASE FAMILY M13 NEPRILYSIN-RELATED"/>
    <property type="match status" value="1"/>
</dbReference>